<reference evidence="2 3" key="1">
    <citation type="submission" date="2018-06" db="EMBL/GenBank/DDBJ databases">
        <title>A transcriptomic atlas of mushroom development highlights an independent origin of complex multicellularity.</title>
        <authorList>
            <consortium name="DOE Joint Genome Institute"/>
            <person name="Krizsan K."/>
            <person name="Almasi E."/>
            <person name="Merenyi Z."/>
            <person name="Sahu N."/>
            <person name="Viragh M."/>
            <person name="Koszo T."/>
            <person name="Mondo S."/>
            <person name="Kiss B."/>
            <person name="Balint B."/>
            <person name="Kues U."/>
            <person name="Barry K."/>
            <person name="Hegedus J.C."/>
            <person name="Henrissat B."/>
            <person name="Johnson J."/>
            <person name="Lipzen A."/>
            <person name="Ohm R."/>
            <person name="Nagy I."/>
            <person name="Pangilinan J."/>
            <person name="Yan J."/>
            <person name="Xiong Y."/>
            <person name="Grigoriev I.V."/>
            <person name="Hibbett D.S."/>
            <person name="Nagy L.G."/>
        </authorList>
    </citation>
    <scope>NUCLEOTIDE SEQUENCE [LARGE SCALE GENOMIC DNA]</scope>
    <source>
        <strain evidence="2 3">SZMC22713</strain>
    </source>
</reference>
<protein>
    <submittedName>
        <fullName evidence="2">Uncharacterized protein</fullName>
    </submittedName>
</protein>
<accession>A0A4Y7PGP4</accession>
<name>A0A4Y7PGP4_9AGAM</name>
<dbReference type="EMBL" id="ML170320">
    <property type="protein sequence ID" value="TDL14634.1"/>
    <property type="molecule type" value="Genomic_DNA"/>
</dbReference>
<evidence type="ECO:0000313" key="3">
    <source>
        <dbReference type="Proteomes" id="UP000294933"/>
    </source>
</evidence>
<feature type="region of interest" description="Disordered" evidence="1">
    <location>
        <begin position="60"/>
        <end position="95"/>
    </location>
</feature>
<proteinExistence type="predicted"/>
<organism evidence="2 3">
    <name type="scientific">Rickenella mellea</name>
    <dbReference type="NCBI Taxonomy" id="50990"/>
    <lineage>
        <taxon>Eukaryota</taxon>
        <taxon>Fungi</taxon>
        <taxon>Dikarya</taxon>
        <taxon>Basidiomycota</taxon>
        <taxon>Agaricomycotina</taxon>
        <taxon>Agaricomycetes</taxon>
        <taxon>Hymenochaetales</taxon>
        <taxon>Rickenellaceae</taxon>
        <taxon>Rickenella</taxon>
    </lineage>
</organism>
<dbReference type="VEuPathDB" id="FungiDB:BD410DRAFT_181367"/>
<gene>
    <name evidence="2" type="ORF">BD410DRAFT_181367</name>
</gene>
<keyword evidence="3" id="KW-1185">Reference proteome</keyword>
<sequence length="95" mass="10498">MLGYTSLSTLKYSCHEVASKSCISTSVVHVVDVIRHPQVSLNDNSSSIICVSAEFSDSSRRRHHHIPSPSQPHMSITESFSHHQRRGPSMTTSGH</sequence>
<dbReference type="AlphaFoldDB" id="A0A4Y7PGP4"/>
<dbReference type="Proteomes" id="UP000294933">
    <property type="component" value="Unassembled WGS sequence"/>
</dbReference>
<evidence type="ECO:0000313" key="2">
    <source>
        <dbReference type="EMBL" id="TDL14634.1"/>
    </source>
</evidence>
<evidence type="ECO:0000256" key="1">
    <source>
        <dbReference type="SAM" id="MobiDB-lite"/>
    </source>
</evidence>